<protein>
    <recommendedName>
        <fullName evidence="7">AAA+ ATPase domain-containing protein</fullName>
    </recommendedName>
</protein>
<dbReference type="Gene3D" id="3.40.50.300">
    <property type="entry name" value="P-loop containing nucleotide triphosphate hydrolases"/>
    <property type="match status" value="1"/>
</dbReference>
<feature type="domain" description="NB-ARC" evidence="3">
    <location>
        <begin position="95"/>
        <end position="262"/>
    </location>
</feature>
<evidence type="ECO:0000313" key="5">
    <source>
        <dbReference type="EMBL" id="MED6176054.1"/>
    </source>
</evidence>
<evidence type="ECO:0000259" key="4">
    <source>
        <dbReference type="Pfam" id="PF23282"/>
    </source>
</evidence>
<dbReference type="InterPro" id="IPR044974">
    <property type="entry name" value="Disease_R_plants"/>
</dbReference>
<comment type="caution">
    <text evidence="5">The sequence shown here is derived from an EMBL/GenBank/DDBJ whole genome shotgun (WGS) entry which is preliminary data.</text>
</comment>
<dbReference type="PRINTS" id="PR00364">
    <property type="entry name" value="DISEASERSIST"/>
</dbReference>
<dbReference type="Pfam" id="PF00931">
    <property type="entry name" value="NB-ARC"/>
    <property type="match status" value="1"/>
</dbReference>
<gene>
    <name evidence="5" type="ORF">PIB30_084250</name>
</gene>
<dbReference type="SUPFAM" id="SSF52540">
    <property type="entry name" value="P-loop containing nucleoside triphosphate hydrolases"/>
    <property type="match status" value="1"/>
</dbReference>
<dbReference type="Gene3D" id="1.10.8.430">
    <property type="entry name" value="Helical domain of apoptotic protease-activating factors"/>
    <property type="match status" value="1"/>
</dbReference>
<keyword evidence="6" id="KW-1185">Reference proteome</keyword>
<dbReference type="InterPro" id="IPR002182">
    <property type="entry name" value="NB-ARC"/>
</dbReference>
<evidence type="ECO:0000256" key="2">
    <source>
        <dbReference type="ARBA" id="ARBA00022737"/>
    </source>
</evidence>
<keyword evidence="1" id="KW-0433">Leucine-rich repeat</keyword>
<dbReference type="EMBL" id="JASCZI010152396">
    <property type="protein sequence ID" value="MED6176054.1"/>
    <property type="molecule type" value="Genomic_DNA"/>
</dbReference>
<dbReference type="Proteomes" id="UP001341840">
    <property type="component" value="Unassembled WGS sequence"/>
</dbReference>
<dbReference type="PANTHER" id="PTHR11017">
    <property type="entry name" value="LEUCINE-RICH REPEAT-CONTAINING PROTEIN"/>
    <property type="match status" value="1"/>
</dbReference>
<accession>A0ABU6VSN9</accession>
<name>A0ABU6VSN9_9FABA</name>
<sequence length="400" mass="44815">MLIQNDPADVRYQRKESDFGKAFESLINGKRPVEADKVRRSKADLFEVSNFSGMTLMNSRNESEDIKKTVTDITGLLDKTEMFIARHPVGVSSRMQKVIEKSSIQQTKDVLTIGINGMGGIGKTTIAKAIYNQIGRDFEARSFLQDIGKTWQQDNGNVSLQQRLLEDIFGATRIDIANIDSGKQILKDKLRGKRVFIVLDDVNDLDQLDALCGSGEWCGSGSIVIITTRNNDLLRVCKHTFSVEKMNEAESLELFSWHAFKQAHPKQDFVKLSKDVVEYSNGLPLALQVLGSHLFGRGMVEWESALDRLKSIPPKKVKEKLQISYDSLSDYPEKKIFPDIACFFIGMDRNEVIQILNSCGGLHAETGISVLIERNLVTVDKNNVLGMHDLLQKDGESNNS</sequence>
<dbReference type="InterPro" id="IPR027417">
    <property type="entry name" value="P-loop_NTPase"/>
</dbReference>
<dbReference type="InterPro" id="IPR042197">
    <property type="entry name" value="Apaf_helical"/>
</dbReference>
<dbReference type="InterPro" id="IPR035897">
    <property type="entry name" value="Toll_tir_struct_dom_sf"/>
</dbReference>
<keyword evidence="2" id="KW-0677">Repeat</keyword>
<proteinExistence type="predicted"/>
<dbReference type="PANTHER" id="PTHR11017:SF271">
    <property type="entry name" value="DISEASE RESISTANCE PROTEIN (TIR-NBS-LRR CLASS) FAMILY"/>
    <property type="match status" value="1"/>
</dbReference>
<dbReference type="InterPro" id="IPR036390">
    <property type="entry name" value="WH_DNA-bd_sf"/>
</dbReference>
<evidence type="ECO:0000313" key="6">
    <source>
        <dbReference type="Proteomes" id="UP001341840"/>
    </source>
</evidence>
<evidence type="ECO:0000259" key="3">
    <source>
        <dbReference type="Pfam" id="PF00931"/>
    </source>
</evidence>
<reference evidence="5 6" key="1">
    <citation type="journal article" date="2023" name="Plants (Basel)">
        <title>Bridging the Gap: Combining Genomics and Transcriptomics Approaches to Understand Stylosanthes scabra, an Orphan Legume from the Brazilian Caatinga.</title>
        <authorList>
            <person name="Ferreira-Neto J.R.C."/>
            <person name="da Silva M.D."/>
            <person name="Binneck E."/>
            <person name="de Melo N.F."/>
            <person name="da Silva R.H."/>
            <person name="de Melo A.L.T.M."/>
            <person name="Pandolfi V."/>
            <person name="Bustamante F.O."/>
            <person name="Brasileiro-Vidal A.C."/>
            <person name="Benko-Iseppon A.M."/>
        </authorList>
    </citation>
    <scope>NUCLEOTIDE SEQUENCE [LARGE SCALE GENOMIC DNA]</scope>
    <source>
        <tissue evidence="5">Leaves</tissue>
    </source>
</reference>
<dbReference type="Pfam" id="PF23282">
    <property type="entry name" value="WHD_ROQ1"/>
    <property type="match status" value="1"/>
</dbReference>
<organism evidence="5 6">
    <name type="scientific">Stylosanthes scabra</name>
    <dbReference type="NCBI Taxonomy" id="79078"/>
    <lineage>
        <taxon>Eukaryota</taxon>
        <taxon>Viridiplantae</taxon>
        <taxon>Streptophyta</taxon>
        <taxon>Embryophyta</taxon>
        <taxon>Tracheophyta</taxon>
        <taxon>Spermatophyta</taxon>
        <taxon>Magnoliopsida</taxon>
        <taxon>eudicotyledons</taxon>
        <taxon>Gunneridae</taxon>
        <taxon>Pentapetalae</taxon>
        <taxon>rosids</taxon>
        <taxon>fabids</taxon>
        <taxon>Fabales</taxon>
        <taxon>Fabaceae</taxon>
        <taxon>Papilionoideae</taxon>
        <taxon>50 kb inversion clade</taxon>
        <taxon>dalbergioids sensu lato</taxon>
        <taxon>Dalbergieae</taxon>
        <taxon>Pterocarpus clade</taxon>
        <taxon>Stylosanthes</taxon>
    </lineage>
</organism>
<evidence type="ECO:0008006" key="7">
    <source>
        <dbReference type="Google" id="ProtNLM"/>
    </source>
</evidence>
<evidence type="ECO:0000256" key="1">
    <source>
        <dbReference type="ARBA" id="ARBA00022614"/>
    </source>
</evidence>
<dbReference type="InterPro" id="IPR058192">
    <property type="entry name" value="WHD_ROQ1-like"/>
</dbReference>
<dbReference type="Gene3D" id="3.40.50.10140">
    <property type="entry name" value="Toll/interleukin-1 receptor homology (TIR) domain"/>
    <property type="match status" value="1"/>
</dbReference>
<feature type="domain" description="Disease resistance protein Roq1-like winged-helix" evidence="4">
    <location>
        <begin position="333"/>
        <end position="395"/>
    </location>
</feature>
<dbReference type="SUPFAM" id="SSF46785">
    <property type="entry name" value="Winged helix' DNA-binding domain"/>
    <property type="match status" value="1"/>
</dbReference>